<protein>
    <submittedName>
        <fullName evidence="2">Pr6Pr family membrane protein</fullName>
    </submittedName>
</protein>
<evidence type="ECO:0000313" key="2">
    <source>
        <dbReference type="EMBL" id="QTN36565.1"/>
    </source>
</evidence>
<feature type="transmembrane region" description="Helical" evidence="1">
    <location>
        <begin position="103"/>
        <end position="124"/>
    </location>
</feature>
<dbReference type="Proteomes" id="UP000665026">
    <property type="component" value="Chromosome"/>
</dbReference>
<keyword evidence="1" id="KW-0812">Transmembrane</keyword>
<feature type="transmembrane region" description="Helical" evidence="1">
    <location>
        <begin position="71"/>
        <end position="91"/>
    </location>
</feature>
<keyword evidence="1" id="KW-0472">Membrane</keyword>
<name>A0A975I840_9RHOB</name>
<gene>
    <name evidence="2" type="ORF">HZ995_03325</name>
</gene>
<accession>A0A975I840</accession>
<evidence type="ECO:0000313" key="3">
    <source>
        <dbReference type="Proteomes" id="UP000665026"/>
    </source>
</evidence>
<feature type="transmembrane region" description="Helical" evidence="1">
    <location>
        <begin position="44"/>
        <end position="64"/>
    </location>
</feature>
<dbReference type="NCBIfam" id="NF038065">
    <property type="entry name" value="Pr6Pr"/>
    <property type="match status" value="1"/>
</dbReference>
<keyword evidence="1" id="KW-1133">Transmembrane helix</keyword>
<dbReference type="RefSeq" id="WP_209357264.1">
    <property type="nucleotide sequence ID" value="NZ_CP060010.1"/>
</dbReference>
<organism evidence="2 3">
    <name type="scientific">Cognatishimia activa</name>
    <dbReference type="NCBI Taxonomy" id="1715691"/>
    <lineage>
        <taxon>Bacteria</taxon>
        <taxon>Pseudomonadati</taxon>
        <taxon>Pseudomonadota</taxon>
        <taxon>Alphaproteobacteria</taxon>
        <taxon>Rhodobacterales</taxon>
        <taxon>Paracoccaceae</taxon>
        <taxon>Cognatishimia</taxon>
    </lineage>
</organism>
<feature type="transmembrane region" description="Helical" evidence="1">
    <location>
        <begin position="136"/>
        <end position="155"/>
    </location>
</feature>
<dbReference type="InterPro" id="IPR049713">
    <property type="entry name" value="Pr6Pr-like"/>
</dbReference>
<reference evidence="2" key="1">
    <citation type="submission" date="2020-07" db="EMBL/GenBank/DDBJ databases">
        <title>Genome sequences of bacteria associated with the marine, planktonic diatom Thalassiosira profunda strain ECT2AJA-044.</title>
        <authorList>
            <person name="Gargas C.B."/>
            <person name="Roberts W.R."/>
            <person name="Alverson A.J."/>
        </authorList>
    </citation>
    <scope>NUCLEOTIDE SEQUENCE</scope>
    <source>
        <strain evidence="2">ECT2AJA-044</strain>
    </source>
</reference>
<dbReference type="AlphaFoldDB" id="A0A975I840"/>
<evidence type="ECO:0000256" key="1">
    <source>
        <dbReference type="SAM" id="Phobius"/>
    </source>
</evidence>
<sequence length="201" mass="21794">MSLTSTQRLFAALIAIAALGAQITQTVLDLGEGMGLLESLWRQARYFTVLMVVATGVTFALMVLRRAHASVGWMTAVTTWIVMVGIVYHALLAADHNPTGINAVINEIQHTAVPIATLAFWVAFAPKAGLTFMQPLVWVSCPLGYSIYAMVRGLFDGRFPYFFLNPETTGWFGVFAYMVGLGALFYVAGALLVLGAKRAAR</sequence>
<dbReference type="EMBL" id="CP060010">
    <property type="protein sequence ID" value="QTN36565.1"/>
    <property type="molecule type" value="Genomic_DNA"/>
</dbReference>
<feature type="transmembrane region" description="Helical" evidence="1">
    <location>
        <begin position="175"/>
        <end position="196"/>
    </location>
</feature>
<dbReference type="KEGG" id="cact:HZ995_03325"/>
<proteinExistence type="predicted"/>